<gene>
    <name evidence="1" type="ORF">FRX31_028186</name>
</gene>
<evidence type="ECO:0000313" key="1">
    <source>
        <dbReference type="EMBL" id="KAF5182227.1"/>
    </source>
</evidence>
<accession>A0A7J6VBV2</accession>
<dbReference type="EMBL" id="JABWDY010035051">
    <property type="protein sequence ID" value="KAF5182227.1"/>
    <property type="molecule type" value="Genomic_DNA"/>
</dbReference>
<dbReference type="Proteomes" id="UP000554482">
    <property type="component" value="Unassembled WGS sequence"/>
</dbReference>
<dbReference type="InterPro" id="IPR036514">
    <property type="entry name" value="SGNH_hydro_sf"/>
</dbReference>
<evidence type="ECO:0000313" key="2">
    <source>
        <dbReference type="Proteomes" id="UP000554482"/>
    </source>
</evidence>
<keyword evidence="2" id="KW-1185">Reference proteome</keyword>
<dbReference type="Gene3D" id="3.40.50.1110">
    <property type="entry name" value="SGNH hydrolase"/>
    <property type="match status" value="1"/>
</dbReference>
<organism evidence="1 2">
    <name type="scientific">Thalictrum thalictroides</name>
    <name type="common">Rue-anemone</name>
    <name type="synonym">Anemone thalictroides</name>
    <dbReference type="NCBI Taxonomy" id="46969"/>
    <lineage>
        <taxon>Eukaryota</taxon>
        <taxon>Viridiplantae</taxon>
        <taxon>Streptophyta</taxon>
        <taxon>Embryophyta</taxon>
        <taxon>Tracheophyta</taxon>
        <taxon>Spermatophyta</taxon>
        <taxon>Magnoliopsida</taxon>
        <taxon>Ranunculales</taxon>
        <taxon>Ranunculaceae</taxon>
        <taxon>Thalictroideae</taxon>
        <taxon>Thalictrum</taxon>
    </lineage>
</organism>
<comment type="caution">
    <text evidence="1">The sequence shown here is derived from an EMBL/GenBank/DDBJ whole genome shotgun (WGS) entry which is preliminary data.</text>
</comment>
<proteinExistence type="predicted"/>
<dbReference type="AlphaFoldDB" id="A0A7J6VBV2"/>
<reference evidence="1 2" key="1">
    <citation type="submission" date="2020-06" db="EMBL/GenBank/DDBJ databases">
        <title>Transcriptomic and genomic resources for Thalictrum thalictroides and T. hernandezii: Facilitating candidate gene discovery in an emerging model plant lineage.</title>
        <authorList>
            <person name="Arias T."/>
            <person name="Riano-Pachon D.M."/>
            <person name="Di Stilio V.S."/>
        </authorList>
    </citation>
    <scope>NUCLEOTIDE SEQUENCE [LARGE SCALE GENOMIC DNA]</scope>
    <source>
        <strain evidence="2">cv. WT478/WT964</strain>
        <tissue evidence="1">Leaves</tissue>
    </source>
</reference>
<name>A0A7J6VBV2_THATH</name>
<protein>
    <submittedName>
        <fullName evidence="1">Uncharacterized protein</fullName>
    </submittedName>
</protein>
<dbReference type="OrthoDB" id="1600564at2759"/>
<sequence>MLCEIKHSNPVLAKIYVQRYTRDDFVKLLMSTSNQQLRRLHQLGARKMVIHNIEPLGCISLSKGEKTSDH</sequence>